<feature type="region of interest" description="Disordered" evidence="1">
    <location>
        <begin position="1"/>
        <end position="59"/>
    </location>
</feature>
<feature type="compositionally biased region" description="Basic and acidic residues" evidence="1">
    <location>
        <begin position="40"/>
        <end position="53"/>
    </location>
</feature>
<feature type="domain" description="Phosphoprotein C-terminal" evidence="2">
    <location>
        <begin position="231"/>
        <end position="290"/>
    </location>
</feature>
<dbReference type="CDD" id="cd20712">
    <property type="entry name" value="LNYV_P-protein-C_like"/>
    <property type="match status" value="1"/>
</dbReference>
<protein>
    <submittedName>
        <fullName evidence="3">Phosphoprotein (Polymerase cofactor)</fullName>
    </submittedName>
</protein>
<gene>
    <name evidence="3" type="primary">P</name>
</gene>
<dbReference type="Pfam" id="PF21658">
    <property type="entry name" value="LNYV_PP_C"/>
    <property type="match status" value="1"/>
</dbReference>
<evidence type="ECO:0000256" key="1">
    <source>
        <dbReference type="SAM" id="MobiDB-lite"/>
    </source>
</evidence>
<proteinExistence type="predicted"/>
<evidence type="ECO:0000313" key="3">
    <source>
        <dbReference type="EMBL" id="QYA72465.1"/>
    </source>
</evidence>
<name>A0A8F8MZF3_9RHAB</name>
<feature type="compositionally biased region" description="Polar residues" evidence="1">
    <location>
        <begin position="1"/>
        <end position="12"/>
    </location>
</feature>
<evidence type="ECO:0000259" key="2">
    <source>
        <dbReference type="Pfam" id="PF21658"/>
    </source>
</evidence>
<accession>A0A8F8MZF3</accession>
<reference evidence="3" key="1">
    <citation type="submission" date="2021-05" db="EMBL/GenBank/DDBJ databases">
        <title>Plant Virus Collection isolate.</title>
        <authorList>
            <person name="Knierim D."/>
            <person name="Margaria P."/>
            <person name="Menzel W."/>
            <person name="Winter S."/>
        </authorList>
    </citation>
    <scope>NUCLEOTIDE SEQUENCE</scope>
    <source>
        <strain evidence="3">DSMZ PV-0085</strain>
    </source>
</reference>
<dbReference type="InterPro" id="IPR048486">
    <property type="entry name" value="PP_C_cytorhabdovirus"/>
</dbReference>
<organism evidence="3">
    <name type="scientific">Cytorhabdovirus lactucanecante</name>
    <dbReference type="NCBI Taxonomy" id="1985702"/>
    <lineage>
        <taxon>Viruses</taxon>
        <taxon>Riboviria</taxon>
        <taxon>Orthornavirae</taxon>
        <taxon>Negarnaviricota</taxon>
        <taxon>Haploviricotina</taxon>
        <taxon>Monjiviricetes</taxon>
        <taxon>Mononegavirales</taxon>
        <taxon>Rhabdoviridae</taxon>
        <taxon>Betarhabdovirinae</taxon>
        <taxon>Alphacytorhabdovirus</taxon>
        <taxon>Alphacytorhabdovirus lactucanecante</taxon>
    </lineage>
</organism>
<sequence>MDSESLDFSSADTVILRSPNAGTNPDGHPDTVECPDFDTDIPKTSDDSSKMDNKGSSSSSKAVKDLLELAAKSQGIVVTDVMQNTAIALHHNLGLDASSLDWFVAGITFANNSMIMEKMVSAIKELQIEVRNIQVASSGIKGTSEELVSKMKANKNDIVKELDKTRDSVLSAMGGILSAPEIEQQPVKTVTIGASQGRRKSTVVPPIEINPELESPVLSKTVSTATPEERIRHEKEKLLADLDWEIEEIAQYTPLIVDFLVPDDILAMAADGLTPELKEKIQNEVIENHIALMALEEYTS</sequence>
<dbReference type="Gene3D" id="1.20.120.1590">
    <property type="match status" value="1"/>
</dbReference>
<dbReference type="EMBL" id="MZ202327">
    <property type="protein sequence ID" value="QYA72465.1"/>
    <property type="molecule type" value="Viral_cRNA"/>
</dbReference>